<dbReference type="RefSeq" id="WP_147263547.1">
    <property type="nucleotide sequence ID" value="NZ_QNRR01000009.1"/>
</dbReference>
<dbReference type="AlphaFoldDB" id="A0A366HD29"/>
<dbReference type="PROSITE" id="PS51257">
    <property type="entry name" value="PROKAR_LIPOPROTEIN"/>
    <property type="match status" value="1"/>
</dbReference>
<dbReference type="Proteomes" id="UP000253426">
    <property type="component" value="Unassembled WGS sequence"/>
</dbReference>
<dbReference type="OrthoDB" id="190919at2"/>
<keyword evidence="3" id="KW-1185">Reference proteome</keyword>
<sequence length="165" mass="18772">MTLRRLVLSSRLILTAGMVSLLAACSTTPKTETGAKITKVNPYWLADISEPIRAQDPSILHERNALLHGAISNDERTARQGNYFTIFWELADRQPVTVRLEYRQANSGLKVKTIEQEVTELKKHNVTKFSFIGEDYVTNGRVTSWRASLVRGKQTLADYKSYLWE</sequence>
<accession>A0A366HD29</accession>
<feature type="chain" id="PRO_5016926377" description="Lipoprotein" evidence="1">
    <location>
        <begin position="24"/>
        <end position="165"/>
    </location>
</feature>
<name>A0A366HD29_9BACT</name>
<evidence type="ECO:0008006" key="4">
    <source>
        <dbReference type="Google" id="ProtNLM"/>
    </source>
</evidence>
<evidence type="ECO:0000256" key="1">
    <source>
        <dbReference type="SAM" id="SignalP"/>
    </source>
</evidence>
<reference evidence="2 3" key="1">
    <citation type="submission" date="2018-06" db="EMBL/GenBank/DDBJ databases">
        <title>Genomic Encyclopedia of Type Strains, Phase IV (KMG-IV): sequencing the most valuable type-strain genomes for metagenomic binning, comparative biology and taxonomic classification.</title>
        <authorList>
            <person name="Goeker M."/>
        </authorList>
    </citation>
    <scope>NUCLEOTIDE SEQUENCE [LARGE SCALE GENOMIC DNA]</scope>
    <source>
        <strain evidence="2 3">DSM 25532</strain>
    </source>
</reference>
<proteinExistence type="predicted"/>
<organism evidence="2 3">
    <name type="scientific">Roseimicrobium gellanilyticum</name>
    <dbReference type="NCBI Taxonomy" id="748857"/>
    <lineage>
        <taxon>Bacteria</taxon>
        <taxon>Pseudomonadati</taxon>
        <taxon>Verrucomicrobiota</taxon>
        <taxon>Verrucomicrobiia</taxon>
        <taxon>Verrucomicrobiales</taxon>
        <taxon>Verrucomicrobiaceae</taxon>
        <taxon>Roseimicrobium</taxon>
    </lineage>
</organism>
<comment type="caution">
    <text evidence="2">The sequence shown here is derived from an EMBL/GenBank/DDBJ whole genome shotgun (WGS) entry which is preliminary data.</text>
</comment>
<dbReference type="EMBL" id="QNRR01000009">
    <property type="protein sequence ID" value="RBP39615.1"/>
    <property type="molecule type" value="Genomic_DNA"/>
</dbReference>
<evidence type="ECO:0000313" key="2">
    <source>
        <dbReference type="EMBL" id="RBP39615.1"/>
    </source>
</evidence>
<feature type="signal peptide" evidence="1">
    <location>
        <begin position="1"/>
        <end position="23"/>
    </location>
</feature>
<keyword evidence="1" id="KW-0732">Signal</keyword>
<evidence type="ECO:0000313" key="3">
    <source>
        <dbReference type="Proteomes" id="UP000253426"/>
    </source>
</evidence>
<gene>
    <name evidence="2" type="ORF">DES53_10942</name>
</gene>
<protein>
    <recommendedName>
        <fullName evidence="4">Lipoprotein</fullName>
    </recommendedName>
</protein>